<sequence length="274" mass="32079">MNAPTLQKQPEKARETRSVRLIDDSLEHNPKSVELTDEMRSKIHRGFDDPNVRDNSRESDEKWSNFRRNSIRRDHQREKFKGRESADADLSKQNDDYRRSRYNWRKSDRGLSPSRRHHLNRLKQQRSDETRDFIHEQNGLEHVARNPDESSRFKDARFVDQGKTMPFDGTKRVLDENAEDPASIKPKDDNQKKKFKVLLAADNMEDESQMDLALHGELAGKIVERIFDQVQVNNALKVALGPGLFRKHKSEDAVQTDKTYRRGLDEDEASEFHT</sequence>
<gene>
    <name evidence="3" type="primary">LOC124293525</name>
</gene>
<dbReference type="RefSeq" id="XP_046590587.1">
    <property type="nucleotide sequence ID" value="XM_046734631.1"/>
</dbReference>
<evidence type="ECO:0000256" key="1">
    <source>
        <dbReference type="SAM" id="MobiDB-lite"/>
    </source>
</evidence>
<feature type="compositionally biased region" description="Basic and acidic residues" evidence="1">
    <location>
        <begin position="71"/>
        <end position="109"/>
    </location>
</feature>
<feature type="compositionally biased region" description="Basic and acidic residues" evidence="1">
    <location>
        <begin position="258"/>
        <end position="274"/>
    </location>
</feature>
<feature type="compositionally biased region" description="Basic and acidic residues" evidence="1">
    <location>
        <begin position="9"/>
        <end position="31"/>
    </location>
</feature>
<name>A0ABM3FRD1_NEOLC</name>
<dbReference type="Proteomes" id="UP000829291">
    <property type="component" value="Chromosome 3"/>
</dbReference>
<evidence type="ECO:0000313" key="2">
    <source>
        <dbReference type="Proteomes" id="UP000829291"/>
    </source>
</evidence>
<feature type="compositionally biased region" description="Basic and acidic residues" evidence="1">
    <location>
        <begin position="37"/>
        <end position="64"/>
    </location>
</feature>
<organism evidence="2 3">
    <name type="scientific">Neodiprion lecontei</name>
    <name type="common">Redheaded pine sawfly</name>
    <dbReference type="NCBI Taxonomy" id="441921"/>
    <lineage>
        <taxon>Eukaryota</taxon>
        <taxon>Metazoa</taxon>
        <taxon>Ecdysozoa</taxon>
        <taxon>Arthropoda</taxon>
        <taxon>Hexapoda</taxon>
        <taxon>Insecta</taxon>
        <taxon>Pterygota</taxon>
        <taxon>Neoptera</taxon>
        <taxon>Endopterygota</taxon>
        <taxon>Hymenoptera</taxon>
        <taxon>Tenthredinoidea</taxon>
        <taxon>Diprionidae</taxon>
        <taxon>Diprioninae</taxon>
        <taxon>Neodiprion</taxon>
    </lineage>
</organism>
<proteinExistence type="predicted"/>
<evidence type="ECO:0000313" key="3">
    <source>
        <dbReference type="RefSeq" id="XP_046590587.1"/>
    </source>
</evidence>
<dbReference type="GeneID" id="124293525"/>
<protein>
    <submittedName>
        <fullName evidence="3">Uncharacterized protein LOC124293525</fullName>
    </submittedName>
</protein>
<accession>A0ABM3FRD1</accession>
<keyword evidence="2" id="KW-1185">Reference proteome</keyword>
<reference evidence="3" key="1">
    <citation type="submission" date="2025-08" db="UniProtKB">
        <authorList>
            <consortium name="RefSeq"/>
        </authorList>
    </citation>
    <scope>IDENTIFICATION</scope>
    <source>
        <tissue evidence="3">Thorax and Abdomen</tissue>
    </source>
</reference>
<feature type="region of interest" description="Disordered" evidence="1">
    <location>
        <begin position="247"/>
        <end position="274"/>
    </location>
</feature>
<feature type="compositionally biased region" description="Basic residues" evidence="1">
    <location>
        <begin position="114"/>
        <end position="124"/>
    </location>
</feature>
<feature type="region of interest" description="Disordered" evidence="1">
    <location>
        <begin position="1"/>
        <end position="130"/>
    </location>
</feature>